<comment type="caution">
    <text evidence="2">The sequence shown here is derived from an EMBL/GenBank/DDBJ whole genome shotgun (WGS) entry which is preliminary data.</text>
</comment>
<evidence type="ECO:0000256" key="1">
    <source>
        <dbReference type="SAM" id="Phobius"/>
    </source>
</evidence>
<dbReference type="PANTHER" id="PTHR12242:SF1">
    <property type="entry name" value="MYND-TYPE DOMAIN-CONTAINING PROTEIN"/>
    <property type="match status" value="1"/>
</dbReference>
<feature type="transmembrane region" description="Helical" evidence="1">
    <location>
        <begin position="152"/>
        <end position="176"/>
    </location>
</feature>
<feature type="transmembrane region" description="Helical" evidence="1">
    <location>
        <begin position="196"/>
        <end position="217"/>
    </location>
</feature>
<evidence type="ECO:0000313" key="3">
    <source>
        <dbReference type="Proteomes" id="UP001153069"/>
    </source>
</evidence>
<keyword evidence="1" id="KW-0812">Transmembrane</keyword>
<evidence type="ECO:0000313" key="2">
    <source>
        <dbReference type="EMBL" id="CAB9497397.1"/>
    </source>
</evidence>
<dbReference type="AlphaFoldDB" id="A0A9N8H2H4"/>
<feature type="transmembrane region" description="Helical" evidence="1">
    <location>
        <begin position="294"/>
        <end position="324"/>
    </location>
</feature>
<name>A0A9N8H2H4_9STRA</name>
<dbReference type="Proteomes" id="UP001153069">
    <property type="component" value="Unassembled WGS sequence"/>
</dbReference>
<keyword evidence="1" id="KW-1133">Transmembrane helix</keyword>
<feature type="transmembrane region" description="Helical" evidence="1">
    <location>
        <begin position="265"/>
        <end position="282"/>
    </location>
</feature>
<accession>A0A9N8H2H4</accession>
<dbReference type="PANTHER" id="PTHR12242">
    <property type="entry name" value="OS02G0130600 PROTEIN-RELATED"/>
    <property type="match status" value="1"/>
</dbReference>
<organism evidence="2 3">
    <name type="scientific">Seminavis robusta</name>
    <dbReference type="NCBI Taxonomy" id="568900"/>
    <lineage>
        <taxon>Eukaryota</taxon>
        <taxon>Sar</taxon>
        <taxon>Stramenopiles</taxon>
        <taxon>Ochrophyta</taxon>
        <taxon>Bacillariophyta</taxon>
        <taxon>Bacillariophyceae</taxon>
        <taxon>Bacillariophycidae</taxon>
        <taxon>Naviculales</taxon>
        <taxon>Naviculaceae</taxon>
        <taxon>Seminavis</taxon>
    </lineage>
</organism>
<feature type="transmembrane region" description="Helical" evidence="1">
    <location>
        <begin position="55"/>
        <end position="76"/>
    </location>
</feature>
<dbReference type="EMBL" id="CAICTM010000019">
    <property type="protein sequence ID" value="CAB9497397.1"/>
    <property type="molecule type" value="Genomic_DNA"/>
</dbReference>
<feature type="transmembrane region" description="Helical" evidence="1">
    <location>
        <begin position="238"/>
        <end position="259"/>
    </location>
</feature>
<gene>
    <name evidence="2" type="ORF">SEMRO_19_G013480.1</name>
</gene>
<feature type="transmembrane region" description="Helical" evidence="1">
    <location>
        <begin position="344"/>
        <end position="362"/>
    </location>
</feature>
<protein>
    <submittedName>
        <fullName evidence="2">Uncharacterized protein</fullName>
    </submittedName>
</protein>
<feature type="transmembrane region" description="Helical" evidence="1">
    <location>
        <begin position="96"/>
        <end position="124"/>
    </location>
</feature>
<sequence>MSLRRSHVLGNEERGKMLLGVNQTLTSYRTTTTTPKKETSKDKPLDRAPPPWHSVAFVACITALSLYQCVSAIHSLDKVAVLDTFTHRVFPEYVSLALLGWVRLAIAILIWVVFVSTVTSDGWIQTTRYRAKSKLQSGVPIVMKGSRTLFPFTAWCWILLGISFTSHALIALTVAYNDNNQGDLPSTPLWMLRAILLIWETTAPCAFLVSAVIRYVIWDMVLQGGPERTVQLKHPRNLMSHNMNSIFVVTEICLLGGLPVRLSEVYLGCLYGSLYIVIAWSLTRYWTSQGPHFLYFFLDTTLGYTTTISIAALTATLCLFYALLSVSLVALNQLTAMLPDNSSQLLLLCHIAFVLGVASLVCRFHD</sequence>
<dbReference type="GO" id="GO:0016020">
    <property type="term" value="C:membrane"/>
    <property type="evidence" value="ECO:0007669"/>
    <property type="project" value="TreeGrafter"/>
</dbReference>
<proteinExistence type="predicted"/>
<dbReference type="OrthoDB" id="43188at2759"/>
<keyword evidence="3" id="KW-1185">Reference proteome</keyword>
<reference evidence="2" key="1">
    <citation type="submission" date="2020-06" db="EMBL/GenBank/DDBJ databases">
        <authorList>
            <consortium name="Plant Systems Biology data submission"/>
        </authorList>
    </citation>
    <scope>NUCLEOTIDE SEQUENCE</scope>
    <source>
        <strain evidence="2">D6</strain>
    </source>
</reference>
<keyword evidence="1" id="KW-0472">Membrane</keyword>